<comment type="caution">
    <text evidence="10">The sequence shown here is derived from an EMBL/GenBank/DDBJ whole genome shotgun (WGS) entry which is preliminary data.</text>
</comment>
<protein>
    <recommendedName>
        <fullName evidence="4 9">Ribonuclease P protein subunit p29</fullName>
    </recommendedName>
</protein>
<dbReference type="InterPro" id="IPR023534">
    <property type="entry name" value="Rof/RNase_P-like"/>
</dbReference>
<evidence type="ECO:0000256" key="9">
    <source>
        <dbReference type="PIRNR" id="PIRNR027081"/>
    </source>
</evidence>
<organism evidence="10 11">
    <name type="scientific">Patella caerulea</name>
    <name type="common">Rayed Mediterranean limpet</name>
    <dbReference type="NCBI Taxonomy" id="87958"/>
    <lineage>
        <taxon>Eukaryota</taxon>
        <taxon>Metazoa</taxon>
        <taxon>Spiralia</taxon>
        <taxon>Lophotrochozoa</taxon>
        <taxon>Mollusca</taxon>
        <taxon>Gastropoda</taxon>
        <taxon>Patellogastropoda</taxon>
        <taxon>Patelloidea</taxon>
        <taxon>Patellidae</taxon>
        <taxon>Patella</taxon>
    </lineage>
</organism>
<keyword evidence="7 9" id="KW-0539">Nucleus</keyword>
<dbReference type="InterPro" id="IPR016848">
    <property type="entry name" value="RNase_P/MRP_Rpp29-subunit"/>
</dbReference>
<dbReference type="Pfam" id="PF01868">
    <property type="entry name" value="RNase_P-MRP_p29"/>
    <property type="match status" value="1"/>
</dbReference>
<dbReference type="PIRSF" id="PIRSF027081">
    <property type="entry name" value="RNase_P/MRP_p29_subunit"/>
    <property type="match status" value="1"/>
</dbReference>
<dbReference type="EMBL" id="JAZGQO010000006">
    <property type="protein sequence ID" value="KAK6184717.1"/>
    <property type="molecule type" value="Genomic_DNA"/>
</dbReference>
<evidence type="ECO:0000256" key="8">
    <source>
        <dbReference type="ARBA" id="ARBA00046486"/>
    </source>
</evidence>
<dbReference type="SUPFAM" id="SSF101744">
    <property type="entry name" value="Rof/RNase P subunit-like"/>
    <property type="match status" value="1"/>
</dbReference>
<evidence type="ECO:0000256" key="6">
    <source>
        <dbReference type="ARBA" id="ARBA00022694"/>
    </source>
</evidence>
<keyword evidence="11" id="KW-1185">Reference proteome</keyword>
<dbReference type="AlphaFoldDB" id="A0AAN8JY71"/>
<dbReference type="Proteomes" id="UP001347796">
    <property type="component" value="Unassembled WGS sequence"/>
</dbReference>
<comment type="subcellular location">
    <subcellularLocation>
        <location evidence="2 9">Nucleus</location>
        <location evidence="2 9">Nucleolus</location>
    </subcellularLocation>
</comment>
<gene>
    <name evidence="10" type="ORF">SNE40_007129</name>
</gene>
<dbReference type="GO" id="GO:0030677">
    <property type="term" value="C:ribonuclease P complex"/>
    <property type="evidence" value="ECO:0007669"/>
    <property type="project" value="UniProtKB-UniRule"/>
</dbReference>
<dbReference type="PANTHER" id="PTHR13348:SF0">
    <property type="entry name" value="RIBONUCLEASE P PROTEIN SUBUNIT P29"/>
    <property type="match status" value="1"/>
</dbReference>
<dbReference type="PANTHER" id="PTHR13348">
    <property type="entry name" value="RIBONUCLEASE P SUBUNIT P29"/>
    <property type="match status" value="1"/>
</dbReference>
<name>A0AAN8JY71_PATCE</name>
<comment type="subunit">
    <text evidence="8">Component of nuclear RNase P and RNase MRP ribonucleoproteins. RNase P consists of a catalytic RNA moiety and 10 different protein chains; POP1, POP4, POP5, POP7, RPP14, RPP21, RPP25, RPP30, RPP38 and RPP40. Within the RNase P complex, POP1, POP7 and RPP25 form the 'finger' subcomplex, POP5, RPP14, RPP40 and homodimeric RPP30 form the 'palm' subcomplex, and RPP21, POP4 and RPP38 form the 'wrist' subcomplex. All subunits of the RNase P complex interact with the catalytic RNA. Several subunits of RNase P are also part of the RNase MRP complex. RNase MRP consists of a catalytic RNA moiety and about 8 protein subunits; POP1, POP7, RPP25, RPP30, RPP38, RPP40 and possibly also POP4 and POP5.</text>
</comment>
<dbReference type="GO" id="GO:0005730">
    <property type="term" value="C:nucleolus"/>
    <property type="evidence" value="ECO:0007669"/>
    <property type="project" value="UniProtKB-SubCell"/>
</dbReference>
<evidence type="ECO:0000256" key="7">
    <source>
        <dbReference type="ARBA" id="ARBA00023242"/>
    </source>
</evidence>
<dbReference type="GO" id="GO:0006364">
    <property type="term" value="P:rRNA processing"/>
    <property type="evidence" value="ECO:0007669"/>
    <property type="project" value="TreeGrafter"/>
</dbReference>
<dbReference type="FunFam" id="2.30.30.210:FF:000001">
    <property type="entry name" value="Ribonuclease P protein subunit p29"/>
    <property type="match status" value="1"/>
</dbReference>
<proteinExistence type="inferred from homology"/>
<dbReference type="GO" id="GO:0001682">
    <property type="term" value="P:tRNA 5'-leader removal"/>
    <property type="evidence" value="ECO:0007669"/>
    <property type="project" value="InterPro"/>
</dbReference>
<dbReference type="Gene3D" id="2.30.30.210">
    <property type="entry name" value="Ribonuclease P/MRP, subunit p29"/>
    <property type="match status" value="1"/>
</dbReference>
<evidence type="ECO:0000256" key="4">
    <source>
        <dbReference type="ARBA" id="ARBA00016225"/>
    </source>
</evidence>
<evidence type="ECO:0000313" key="11">
    <source>
        <dbReference type="Proteomes" id="UP001347796"/>
    </source>
</evidence>
<dbReference type="SMART" id="SM00538">
    <property type="entry name" value="POP4"/>
    <property type="match status" value="1"/>
</dbReference>
<evidence type="ECO:0000256" key="2">
    <source>
        <dbReference type="ARBA" id="ARBA00004604"/>
    </source>
</evidence>
<evidence type="ECO:0000256" key="5">
    <source>
        <dbReference type="ARBA" id="ARBA00022553"/>
    </source>
</evidence>
<dbReference type="InterPro" id="IPR002730">
    <property type="entry name" value="Rpp29/RNP1"/>
</dbReference>
<evidence type="ECO:0000256" key="1">
    <source>
        <dbReference type="ARBA" id="ARBA00002435"/>
    </source>
</evidence>
<evidence type="ECO:0000256" key="3">
    <source>
        <dbReference type="ARBA" id="ARBA00006181"/>
    </source>
</evidence>
<reference evidence="10 11" key="1">
    <citation type="submission" date="2024-01" db="EMBL/GenBank/DDBJ databases">
        <title>The genome of the rayed Mediterranean limpet Patella caerulea (Linnaeus, 1758).</title>
        <authorList>
            <person name="Anh-Thu Weber A."/>
            <person name="Halstead-Nussloch G."/>
        </authorList>
    </citation>
    <scope>NUCLEOTIDE SEQUENCE [LARGE SCALE GENOMIC DNA]</scope>
    <source>
        <strain evidence="10">AATW-2023a</strain>
        <tissue evidence="10">Whole specimen</tissue>
    </source>
</reference>
<evidence type="ECO:0000313" key="10">
    <source>
        <dbReference type="EMBL" id="KAK6184717.1"/>
    </source>
</evidence>
<dbReference type="GO" id="GO:0033204">
    <property type="term" value="F:ribonuclease P RNA binding"/>
    <property type="evidence" value="ECO:0007669"/>
    <property type="project" value="InterPro"/>
</dbReference>
<dbReference type="GO" id="GO:0000172">
    <property type="term" value="C:ribonuclease MRP complex"/>
    <property type="evidence" value="ECO:0007669"/>
    <property type="project" value="InterPro"/>
</dbReference>
<keyword evidence="6 9" id="KW-0819">tRNA processing</keyword>
<comment type="similarity">
    <text evidence="3">Belongs to the eukaryotic/archaeal RNase P protein component 1 family.</text>
</comment>
<dbReference type="InterPro" id="IPR036980">
    <property type="entry name" value="RNase_P/MRP_Rpp29_sf"/>
</dbReference>
<accession>A0AAN8JY71</accession>
<sequence>MEFKSNREALYSGLPSSLQSASNKLGIKKVKDGFLKTFLQKTLYTDKKKQQNVPLEHLSVVSEVLECQPKKAKPDLGPRKKRKTLTNMERKKLKIFDIKKEDQKYEKYLPLHNLWKEYIKDLLCGPKDKSDGCLNNDAQKLLKADLHGAILTVKKSKCPSYIHTTGIVLQETRNTFKLITKENKLKCIPKLNSIFAIEDSGIIYTIYGNHFRVKASERAIRKFKSKATVDL</sequence>
<comment type="function">
    <text evidence="1 9">Component of ribonuclease P, a ribonucleoprotein complex that generates mature tRNA molecules by cleaving their 5'-ends.</text>
</comment>
<keyword evidence="5" id="KW-0597">Phosphoprotein</keyword>